<evidence type="ECO:0000313" key="2">
    <source>
        <dbReference type="EnsemblPlants" id="ONIVA07G16050.1"/>
    </source>
</evidence>
<evidence type="ECO:0000313" key="3">
    <source>
        <dbReference type="Proteomes" id="UP000006591"/>
    </source>
</evidence>
<name>A0A0E0I205_ORYNI</name>
<reference evidence="2" key="1">
    <citation type="submission" date="2015-04" db="UniProtKB">
        <authorList>
            <consortium name="EnsemblPlants"/>
        </authorList>
    </citation>
    <scope>IDENTIFICATION</scope>
    <source>
        <strain evidence="2">SL10</strain>
    </source>
</reference>
<proteinExistence type="predicted"/>
<dbReference type="EnsemblPlants" id="ONIVA07G16050.1">
    <property type="protein sequence ID" value="ONIVA07G16050.1"/>
    <property type="gene ID" value="ONIVA07G16050"/>
</dbReference>
<reference evidence="2" key="2">
    <citation type="submission" date="2018-04" db="EMBL/GenBank/DDBJ databases">
        <title>OnivRS2 (Oryza nivara Reference Sequence Version 2).</title>
        <authorList>
            <person name="Zhang J."/>
            <person name="Kudrna D."/>
            <person name="Lee S."/>
            <person name="Talag J."/>
            <person name="Rajasekar S."/>
            <person name="Welchert J."/>
            <person name="Hsing Y.-I."/>
            <person name="Wing R.A."/>
        </authorList>
    </citation>
    <scope>NUCLEOTIDE SEQUENCE [LARGE SCALE GENOMIC DNA]</scope>
    <source>
        <strain evidence="2">SL10</strain>
    </source>
</reference>
<evidence type="ECO:0000256" key="1">
    <source>
        <dbReference type="SAM" id="MobiDB-lite"/>
    </source>
</evidence>
<dbReference type="OMA" id="GRRIWAM"/>
<dbReference type="AlphaFoldDB" id="A0A0E0I205"/>
<protein>
    <submittedName>
        <fullName evidence="2">Uncharacterized protein</fullName>
    </submittedName>
</protein>
<dbReference type="HOGENOM" id="CLU_2100858_0_0_1"/>
<keyword evidence="3" id="KW-1185">Reference proteome</keyword>
<feature type="region of interest" description="Disordered" evidence="1">
    <location>
        <begin position="21"/>
        <end position="67"/>
    </location>
</feature>
<sequence>MVEEVDPASATMTTMMAAVTTTTTEHQEGCSGSANPLPSTKSGRRRIKARAVDPRARGGSVTTCGGGRNLVTGGGRRIWAMAQGTGGASDAGARAWAMDLGISFARKSFFLVASLT</sequence>
<accession>A0A0E0I205</accession>
<dbReference type="Proteomes" id="UP000006591">
    <property type="component" value="Chromosome 7"/>
</dbReference>
<feature type="compositionally biased region" description="Polar residues" evidence="1">
    <location>
        <begin position="30"/>
        <end position="41"/>
    </location>
</feature>
<organism evidence="2">
    <name type="scientific">Oryza nivara</name>
    <name type="common">Indian wild rice</name>
    <name type="synonym">Oryza sativa f. spontanea</name>
    <dbReference type="NCBI Taxonomy" id="4536"/>
    <lineage>
        <taxon>Eukaryota</taxon>
        <taxon>Viridiplantae</taxon>
        <taxon>Streptophyta</taxon>
        <taxon>Embryophyta</taxon>
        <taxon>Tracheophyta</taxon>
        <taxon>Spermatophyta</taxon>
        <taxon>Magnoliopsida</taxon>
        <taxon>Liliopsida</taxon>
        <taxon>Poales</taxon>
        <taxon>Poaceae</taxon>
        <taxon>BOP clade</taxon>
        <taxon>Oryzoideae</taxon>
        <taxon>Oryzeae</taxon>
        <taxon>Oryzinae</taxon>
        <taxon>Oryza</taxon>
    </lineage>
</organism>
<dbReference type="Gramene" id="ONIVA07G16050.1">
    <property type="protein sequence ID" value="ONIVA07G16050.1"/>
    <property type="gene ID" value="ONIVA07G16050"/>
</dbReference>